<feature type="binding site" evidence="2">
    <location>
        <position position="80"/>
    </location>
    <ligand>
        <name>substrate</name>
    </ligand>
</feature>
<dbReference type="PANTHER" id="PTHR11707:SF28">
    <property type="entry name" value="60 KDA LYSOPHOSPHOLIPASE"/>
    <property type="match status" value="1"/>
</dbReference>
<dbReference type="InterPro" id="IPR027474">
    <property type="entry name" value="L-asparaginase_N"/>
</dbReference>
<dbReference type="InterPro" id="IPR036152">
    <property type="entry name" value="Asp/glu_Ase-like_sf"/>
</dbReference>
<feature type="domain" description="L-asparaginase N-terminal" evidence="3">
    <location>
        <begin position="24"/>
        <end position="234"/>
    </location>
</feature>
<dbReference type="EMBL" id="LCRB01000015">
    <property type="protein sequence ID" value="KKW26209.1"/>
    <property type="molecule type" value="Genomic_DNA"/>
</dbReference>
<proteinExistence type="predicted"/>
<sequence length="404" mass="44481">MANPTLDSLVKFAERNNRPACVGFFYTGGTFACVDTPKGLRPLDNETDVAELLDKGMNLGALKQAHLLDYKLDFLFSIDSTNISAADRDRIVSAITPKFPFYDGTIVIHGTDTGAETAKHLHLALPFYNPSTELDAGYNWTKPVILLSSQLSGAARIAGTFAPSFGSDAQTNLATALVTIADQQIGESGIITNGYQLLRGTAANKVTENEIPPFEHDKAVPALGTLTALGMRYNETSFLRATTVGESNHIPLTITNAAFYEQLVLPITESTQLQPFYQIIHPKTKEVKAFQEWVEQSLPKIVIYQTKGAGNIPDTDAKRLRELAEKGVNIFRTPIPGGRIPDRQLYDTAGGEYMGLNMQMHTAISKAMMCLSIVDKMRLPAEKTYDYVTKLMVKPWGNEFLPRR</sequence>
<protein>
    <recommendedName>
        <fullName evidence="3">L-asparaginase N-terminal domain-containing protein</fullName>
    </recommendedName>
</protein>
<evidence type="ECO:0000256" key="1">
    <source>
        <dbReference type="PIRSR" id="PIRSR001220-1"/>
    </source>
</evidence>
<name>A0A0G2A243_UNCK3</name>
<dbReference type="PIRSF" id="PIRSF001220">
    <property type="entry name" value="L-ASNase_gatD"/>
    <property type="match status" value="1"/>
</dbReference>
<dbReference type="SUPFAM" id="SSF53774">
    <property type="entry name" value="Glutaminase/Asparaginase"/>
    <property type="match status" value="1"/>
</dbReference>
<dbReference type="PROSITE" id="PS51732">
    <property type="entry name" value="ASN_GLN_ASE_3"/>
    <property type="match status" value="1"/>
</dbReference>
<evidence type="ECO:0000313" key="4">
    <source>
        <dbReference type="EMBL" id="KKW26209.1"/>
    </source>
</evidence>
<dbReference type="PANTHER" id="PTHR11707">
    <property type="entry name" value="L-ASPARAGINASE"/>
    <property type="match status" value="1"/>
</dbReference>
<reference evidence="4 5" key="1">
    <citation type="journal article" date="2015" name="Nature">
        <title>rRNA introns, odd ribosomes, and small enigmatic genomes across a large radiation of phyla.</title>
        <authorList>
            <person name="Brown C.T."/>
            <person name="Hug L.A."/>
            <person name="Thomas B.C."/>
            <person name="Sharon I."/>
            <person name="Castelle C.J."/>
            <person name="Singh A."/>
            <person name="Wilkins M.J."/>
            <person name="Williams K.H."/>
            <person name="Banfield J.F."/>
        </authorList>
    </citation>
    <scope>NUCLEOTIDE SEQUENCE [LARGE SCALE GENOMIC DNA]</scope>
</reference>
<dbReference type="InterPro" id="IPR037152">
    <property type="entry name" value="L-asparaginase_N_sf"/>
</dbReference>
<dbReference type="Proteomes" id="UP000034913">
    <property type="component" value="Unassembled WGS sequence"/>
</dbReference>
<organism evidence="4 5">
    <name type="scientific">candidate division Kazan bacterium GW2011_GWB1_52_7</name>
    <dbReference type="NCBI Taxonomy" id="1620414"/>
    <lineage>
        <taxon>Bacteria</taxon>
        <taxon>Bacteria division Kazan-3B-28</taxon>
    </lineage>
</organism>
<evidence type="ECO:0000313" key="5">
    <source>
        <dbReference type="Proteomes" id="UP000034913"/>
    </source>
</evidence>
<dbReference type="InterPro" id="IPR006034">
    <property type="entry name" value="Asparaginase/glutaminase-like"/>
</dbReference>
<evidence type="ECO:0000256" key="2">
    <source>
        <dbReference type="PIRSR" id="PIRSR001220-2"/>
    </source>
</evidence>
<evidence type="ECO:0000259" key="3">
    <source>
        <dbReference type="Pfam" id="PF00710"/>
    </source>
</evidence>
<dbReference type="SMART" id="SM00870">
    <property type="entry name" value="Asparaginase"/>
    <property type="match status" value="1"/>
</dbReference>
<accession>A0A0G2A243</accession>
<dbReference type="PRINTS" id="PR00139">
    <property type="entry name" value="ASNGLNASE"/>
</dbReference>
<dbReference type="PIRSF" id="PIRSF500176">
    <property type="entry name" value="L_ASNase"/>
    <property type="match status" value="1"/>
</dbReference>
<dbReference type="GO" id="GO:0004067">
    <property type="term" value="F:asparaginase activity"/>
    <property type="evidence" value="ECO:0007669"/>
    <property type="project" value="UniProtKB-UniRule"/>
</dbReference>
<dbReference type="Gene3D" id="3.40.50.1170">
    <property type="entry name" value="L-asparaginase, N-terminal domain"/>
    <property type="match status" value="1"/>
</dbReference>
<dbReference type="Pfam" id="PF00710">
    <property type="entry name" value="Asparaginase"/>
    <property type="match status" value="1"/>
</dbReference>
<feature type="active site" description="O-isoaspartyl threonine intermediate" evidence="1">
    <location>
        <position position="30"/>
    </location>
</feature>
<dbReference type="AlphaFoldDB" id="A0A0G2A243"/>
<feature type="binding site" evidence="2">
    <location>
        <begin position="111"/>
        <end position="112"/>
    </location>
    <ligand>
        <name>substrate</name>
    </ligand>
</feature>
<comment type="caution">
    <text evidence="4">The sequence shown here is derived from an EMBL/GenBank/DDBJ whole genome shotgun (WGS) entry which is preliminary data.</text>
</comment>
<gene>
    <name evidence="4" type="ORF">VF00_C0015G0006</name>
</gene>